<feature type="signal peptide" evidence="1">
    <location>
        <begin position="1"/>
        <end position="19"/>
    </location>
</feature>
<dbReference type="EMBL" id="SSTD01011999">
    <property type="protein sequence ID" value="TYK09256.1"/>
    <property type="molecule type" value="Genomic_DNA"/>
</dbReference>
<name>A0A5D3CFX3_CUCMM</name>
<comment type="caution">
    <text evidence="2">The sequence shown here is derived from an EMBL/GenBank/DDBJ whole genome shotgun (WGS) entry which is preliminary data.</text>
</comment>
<proteinExistence type="predicted"/>
<evidence type="ECO:0000313" key="3">
    <source>
        <dbReference type="Proteomes" id="UP000321947"/>
    </source>
</evidence>
<reference evidence="2 3" key="1">
    <citation type="submission" date="2019-08" db="EMBL/GenBank/DDBJ databases">
        <title>Draft genome sequences of two oriental melons (Cucumis melo L. var makuwa).</title>
        <authorList>
            <person name="Kwon S.-Y."/>
        </authorList>
    </citation>
    <scope>NUCLEOTIDE SEQUENCE [LARGE SCALE GENOMIC DNA]</scope>
    <source>
        <strain evidence="3">cv. Chang Bougi</strain>
        <tissue evidence="2">Leaf</tissue>
    </source>
</reference>
<sequence>MALHRAPLLFFLFLVLALASSSTTMATSRAMLFIAPTPTMSTQAPTLIVDAKPSASSPPLSEATLVAGFGSSSTSMPPSFGDFVAFEVPSEVSANPPTPDWMIRSCKPKGRMRYSAPSDRRNSEPLISIVCSNMS</sequence>
<organism evidence="2 3">
    <name type="scientific">Cucumis melo var. makuwa</name>
    <name type="common">Oriental melon</name>
    <dbReference type="NCBI Taxonomy" id="1194695"/>
    <lineage>
        <taxon>Eukaryota</taxon>
        <taxon>Viridiplantae</taxon>
        <taxon>Streptophyta</taxon>
        <taxon>Embryophyta</taxon>
        <taxon>Tracheophyta</taxon>
        <taxon>Spermatophyta</taxon>
        <taxon>Magnoliopsida</taxon>
        <taxon>eudicotyledons</taxon>
        <taxon>Gunneridae</taxon>
        <taxon>Pentapetalae</taxon>
        <taxon>rosids</taxon>
        <taxon>fabids</taxon>
        <taxon>Cucurbitales</taxon>
        <taxon>Cucurbitaceae</taxon>
        <taxon>Benincaseae</taxon>
        <taxon>Cucumis</taxon>
    </lineage>
</organism>
<feature type="chain" id="PRO_5022793128" evidence="1">
    <location>
        <begin position="20"/>
        <end position="135"/>
    </location>
</feature>
<gene>
    <name evidence="2" type="ORF">E5676_scaffold475G002500</name>
</gene>
<evidence type="ECO:0000313" key="2">
    <source>
        <dbReference type="EMBL" id="TYK09256.1"/>
    </source>
</evidence>
<dbReference type="Proteomes" id="UP000321947">
    <property type="component" value="Unassembled WGS sequence"/>
</dbReference>
<keyword evidence="1" id="KW-0732">Signal</keyword>
<evidence type="ECO:0000256" key="1">
    <source>
        <dbReference type="SAM" id="SignalP"/>
    </source>
</evidence>
<accession>A0A5D3CFX3</accession>
<protein>
    <submittedName>
        <fullName evidence="2">Uncharacterized protein</fullName>
    </submittedName>
</protein>
<dbReference type="AlphaFoldDB" id="A0A5D3CFX3"/>